<dbReference type="GO" id="GO:0008270">
    <property type="term" value="F:zinc ion binding"/>
    <property type="evidence" value="ECO:0007669"/>
    <property type="project" value="InterPro"/>
</dbReference>
<dbReference type="GO" id="GO:0000149">
    <property type="term" value="F:SNARE binding"/>
    <property type="evidence" value="ECO:0007669"/>
    <property type="project" value="TreeGrafter"/>
</dbReference>
<dbReference type="GeneID" id="17044386"/>
<feature type="domain" description="Sec23/Sec24 trunk" evidence="2">
    <location>
        <begin position="130"/>
        <end position="259"/>
    </location>
</feature>
<name>I0Z6V7_COCSC</name>
<dbReference type="Gene3D" id="1.20.120.730">
    <property type="entry name" value="Sec23/Sec24 helical domain"/>
    <property type="match status" value="1"/>
</dbReference>
<reference evidence="4 5" key="1">
    <citation type="journal article" date="2012" name="Genome Biol.">
        <title>The genome of the polar eukaryotic microalga coccomyxa subellipsoidea reveals traits of cold adaptation.</title>
        <authorList>
            <person name="Blanc G."/>
            <person name="Agarkova I."/>
            <person name="Grimwood J."/>
            <person name="Kuo A."/>
            <person name="Brueggeman A."/>
            <person name="Dunigan D."/>
            <person name="Gurnon J."/>
            <person name="Ladunga I."/>
            <person name="Lindquist E."/>
            <person name="Lucas S."/>
            <person name="Pangilinan J."/>
            <person name="Proschold T."/>
            <person name="Salamov A."/>
            <person name="Schmutz J."/>
            <person name="Weeks D."/>
            <person name="Yamada T."/>
            <person name="Claverie J.M."/>
            <person name="Grigoriev I."/>
            <person name="Van Etten J."/>
            <person name="Lomsadze A."/>
            <person name="Borodovsky M."/>
        </authorList>
    </citation>
    <scope>NUCLEOTIDE SEQUENCE [LARGE SCALE GENOMIC DNA]</scope>
    <source>
        <strain evidence="4 5">C-169</strain>
    </source>
</reference>
<feature type="region of interest" description="Disordered" evidence="1">
    <location>
        <begin position="312"/>
        <end position="339"/>
    </location>
</feature>
<accession>I0Z6V7</accession>
<dbReference type="GO" id="GO:0006886">
    <property type="term" value="P:intracellular protein transport"/>
    <property type="evidence" value="ECO:0007669"/>
    <property type="project" value="InterPro"/>
</dbReference>
<dbReference type="STRING" id="574566.I0Z6V7"/>
<dbReference type="InterPro" id="IPR006900">
    <property type="entry name" value="Sec23/24_helical_dom"/>
</dbReference>
<evidence type="ECO:0000259" key="2">
    <source>
        <dbReference type="Pfam" id="PF04811"/>
    </source>
</evidence>
<keyword evidence="5" id="KW-1185">Reference proteome</keyword>
<dbReference type="Proteomes" id="UP000007264">
    <property type="component" value="Unassembled WGS sequence"/>
</dbReference>
<dbReference type="InterPro" id="IPR036465">
    <property type="entry name" value="vWFA_dom_sf"/>
</dbReference>
<dbReference type="EMBL" id="AGSI01000002">
    <property type="protein sequence ID" value="EIE26376.1"/>
    <property type="molecule type" value="Genomic_DNA"/>
</dbReference>
<dbReference type="SUPFAM" id="SSF81811">
    <property type="entry name" value="Helical domain of Sec23/24"/>
    <property type="match status" value="1"/>
</dbReference>
<dbReference type="Pfam" id="PF04811">
    <property type="entry name" value="Sec23_trunk"/>
    <property type="match status" value="1"/>
</dbReference>
<evidence type="ECO:0000256" key="1">
    <source>
        <dbReference type="SAM" id="MobiDB-lite"/>
    </source>
</evidence>
<dbReference type="GO" id="GO:0070971">
    <property type="term" value="C:endoplasmic reticulum exit site"/>
    <property type="evidence" value="ECO:0007669"/>
    <property type="project" value="TreeGrafter"/>
</dbReference>
<dbReference type="RefSeq" id="XP_005650920.1">
    <property type="nucleotide sequence ID" value="XM_005650863.1"/>
</dbReference>
<sequence length="828" mass="89284">MAIYLTLNAAPQNGSLRDQCGLPFACVVEPFARYDGPSISNNSDAVLAEDIGRCAECYAYVNYWCSFQQRAWMCSLCGACNEYATVKNQRYARKPRESCPEVKRSLVEVACSLDATLPEDTEGPVEQEVTPIYVALVDTTGGEEYLELVKSALLAALEALPSCALFGLATYNDQIELYDVVGGVTSIRSVPILESYGSPTALELQDGLPLGAFLAPVASCKDALAAALETLEPYAGDERREGCRGFGSALQAVLRYLGTGLGDAQEGSRAERIHSNGSAGVSGRHELTPVPSLGRAGARLMTFLGGPPNYGRGAVLEQDVPQTSPDRSPQPVHDATLPDLNPYSYVPISQASGSAAKPAVAHTHHQNGTSNSAEPRWVRSGSAKAFYEEAATAAAALGVSVDVYAVSAGGCGLDALEPLASRSGGVMYLYPHVGAAALPQDVYRRLAEPCAQNGLLRLRTSPEYSVVRSYGHLFPDDRFDNLCHVIAAGPSTAFAFDFDFTNAGGFSSDRGSPPVLQMAFQYSIAVPSSKDGSGAEANENAKSPAPSRYVLQRRLRILTLRLDVARLPAQVYAAVDADAILLLLMHKIGAAAAAQGMPEGRALLQDWLVLFTAAYNRHLSTPLTSAEQARSIFAVDAEFAGSEALQPLPRLVYALLRSPLLTELKQQHADLRTAICHLWASLPPQELRTAVYPLLTSFSNPDTLAYPRHSLSRAALTTSGVPIFLLNAFTEVIVYYMASTPPDLPFPPPQTSLLRRKVNAVRAARRLTPQLRMLREGVDEVAPFMRHLIEEPEMGADGKVAFPGMVQFLYDVQTEVWEYLQEQGYGER</sequence>
<dbReference type="InterPro" id="IPR006896">
    <property type="entry name" value="Sec23/24_trunk_dom"/>
</dbReference>
<dbReference type="OrthoDB" id="49016at2759"/>
<proteinExistence type="predicted"/>
<dbReference type="InterPro" id="IPR050550">
    <property type="entry name" value="SEC23_SEC24_subfamily"/>
</dbReference>
<dbReference type="GO" id="GO:0090110">
    <property type="term" value="P:COPII-coated vesicle cargo loading"/>
    <property type="evidence" value="ECO:0007669"/>
    <property type="project" value="TreeGrafter"/>
</dbReference>
<dbReference type="InterPro" id="IPR036174">
    <property type="entry name" value="Znf_Sec23_Sec24_sf"/>
</dbReference>
<dbReference type="AlphaFoldDB" id="I0Z6V7"/>
<dbReference type="GO" id="GO:0030127">
    <property type="term" value="C:COPII vesicle coat"/>
    <property type="evidence" value="ECO:0007669"/>
    <property type="project" value="InterPro"/>
</dbReference>
<evidence type="ECO:0000313" key="4">
    <source>
        <dbReference type="EMBL" id="EIE26376.1"/>
    </source>
</evidence>
<feature type="region of interest" description="Disordered" evidence="1">
    <location>
        <begin position="354"/>
        <end position="376"/>
    </location>
</feature>
<dbReference type="SUPFAM" id="SSF53300">
    <property type="entry name" value="vWA-like"/>
    <property type="match status" value="1"/>
</dbReference>
<feature type="domain" description="Sec23/Sec24 helical" evidence="3">
    <location>
        <begin position="576"/>
        <end position="687"/>
    </location>
</feature>
<dbReference type="SUPFAM" id="SSF82919">
    <property type="entry name" value="Zn-finger domain of Sec23/24"/>
    <property type="match status" value="1"/>
</dbReference>
<comment type="caution">
    <text evidence="4">The sequence shown here is derived from an EMBL/GenBank/DDBJ whole genome shotgun (WGS) entry which is preliminary data.</text>
</comment>
<protein>
    <submittedName>
        <fullName evidence="4">VWA-like protein</fullName>
    </submittedName>
</protein>
<dbReference type="Gene3D" id="2.30.30.380">
    <property type="entry name" value="Zn-finger domain of Sec23/24"/>
    <property type="match status" value="1"/>
</dbReference>
<dbReference type="SUPFAM" id="SSF81995">
    <property type="entry name" value="beta-sandwich domain of Sec23/24"/>
    <property type="match status" value="1"/>
</dbReference>
<dbReference type="InterPro" id="IPR036175">
    <property type="entry name" value="Sec23/24_helical_dom_sf"/>
</dbReference>
<dbReference type="KEGG" id="csl:COCSUDRAFT_46065"/>
<dbReference type="eggNOG" id="KOG1985">
    <property type="taxonomic scope" value="Eukaryota"/>
</dbReference>
<dbReference type="PANTHER" id="PTHR13803">
    <property type="entry name" value="SEC24-RELATED PROTEIN"/>
    <property type="match status" value="1"/>
</dbReference>
<organism evidence="4 5">
    <name type="scientific">Coccomyxa subellipsoidea (strain C-169)</name>
    <name type="common">Green microalga</name>
    <dbReference type="NCBI Taxonomy" id="574566"/>
    <lineage>
        <taxon>Eukaryota</taxon>
        <taxon>Viridiplantae</taxon>
        <taxon>Chlorophyta</taxon>
        <taxon>core chlorophytes</taxon>
        <taxon>Trebouxiophyceae</taxon>
        <taxon>Trebouxiophyceae incertae sedis</taxon>
        <taxon>Coccomyxaceae</taxon>
        <taxon>Coccomyxa</taxon>
        <taxon>Coccomyxa subellipsoidea</taxon>
    </lineage>
</organism>
<dbReference type="Gene3D" id="3.40.50.410">
    <property type="entry name" value="von Willebrand factor, type A domain"/>
    <property type="match status" value="1"/>
</dbReference>
<dbReference type="PANTHER" id="PTHR13803:SF17">
    <property type="entry name" value="PROTEIN TRANSPORT PROTEIN SEC24"/>
    <property type="match status" value="1"/>
</dbReference>
<evidence type="ECO:0000313" key="5">
    <source>
        <dbReference type="Proteomes" id="UP000007264"/>
    </source>
</evidence>
<dbReference type="Pfam" id="PF04815">
    <property type="entry name" value="Sec23_helical"/>
    <property type="match status" value="1"/>
</dbReference>
<evidence type="ECO:0000259" key="3">
    <source>
        <dbReference type="Pfam" id="PF04815"/>
    </source>
</evidence>
<gene>
    <name evidence="4" type="ORF">COCSUDRAFT_46065</name>
</gene>